<evidence type="ECO:0000259" key="2">
    <source>
        <dbReference type="Pfam" id="PF12680"/>
    </source>
</evidence>
<sequence>MTLLLSLPVYLSHGSSSPRASSSGPASIPRLTKSLHFCGAAGKVAKCNSSRCYSNSHYLLFASSPRTSSSSTPITPDAAQDDPSRPGFSVVEEFYACVNRRDFQSARELFAEDCIYDDLVFPKPFMGREAIVDFFSKFMTAIGPDLQFVVEDISRKDPYCVGVTWHLELNGKRFPFSKGCSFYRLRTVNGRQEIIYARDSVEPALKAGDSVLVVIRAVAAVLRTFPQLADRF</sequence>
<dbReference type="OrthoDB" id="201750at2759"/>
<dbReference type="PANTHER" id="PTHR33698:SF3">
    <property type="entry name" value="OS09G0266000 PROTEIN"/>
    <property type="match status" value="1"/>
</dbReference>
<feature type="domain" description="SnoaL-like" evidence="2">
    <location>
        <begin position="91"/>
        <end position="186"/>
    </location>
</feature>
<reference evidence="3" key="1">
    <citation type="submission" date="2021-08" db="EMBL/GenBank/DDBJ databases">
        <title>WGS assembly of Ceratopteris richardii.</title>
        <authorList>
            <person name="Marchant D.B."/>
            <person name="Chen G."/>
            <person name="Jenkins J."/>
            <person name="Shu S."/>
            <person name="Leebens-Mack J."/>
            <person name="Grimwood J."/>
            <person name="Schmutz J."/>
            <person name="Soltis P."/>
            <person name="Soltis D."/>
            <person name="Chen Z.-H."/>
        </authorList>
    </citation>
    <scope>NUCLEOTIDE SEQUENCE</scope>
    <source>
        <strain evidence="3">Whitten #5841</strain>
        <tissue evidence="3">Leaf</tissue>
    </source>
</reference>
<gene>
    <name evidence="3" type="ORF">KP509_39G016200</name>
</gene>
<proteinExistence type="predicted"/>
<evidence type="ECO:0000256" key="1">
    <source>
        <dbReference type="SAM" id="MobiDB-lite"/>
    </source>
</evidence>
<keyword evidence="4" id="KW-1185">Reference proteome</keyword>
<protein>
    <recommendedName>
        <fullName evidence="2">SnoaL-like domain-containing protein</fullName>
    </recommendedName>
</protein>
<dbReference type="OMA" id="MALIHHH"/>
<dbReference type="InterPro" id="IPR032710">
    <property type="entry name" value="NTF2-like_dom_sf"/>
</dbReference>
<comment type="caution">
    <text evidence="3">The sequence shown here is derived from an EMBL/GenBank/DDBJ whole genome shotgun (WGS) entry which is preliminary data.</text>
</comment>
<dbReference type="Gene3D" id="3.10.450.50">
    <property type="match status" value="1"/>
</dbReference>
<evidence type="ECO:0000313" key="4">
    <source>
        <dbReference type="Proteomes" id="UP000825935"/>
    </source>
</evidence>
<dbReference type="AlphaFoldDB" id="A0A8T2PZ34"/>
<dbReference type="PANTHER" id="PTHR33698">
    <property type="entry name" value="NUCLEAR TRANSPORT FACTOR 2 (NTF2)-LIKE PROTEIN"/>
    <property type="match status" value="1"/>
</dbReference>
<dbReference type="CDD" id="cd00531">
    <property type="entry name" value="NTF2_like"/>
    <property type="match status" value="1"/>
</dbReference>
<dbReference type="SUPFAM" id="SSF54427">
    <property type="entry name" value="NTF2-like"/>
    <property type="match status" value="1"/>
</dbReference>
<feature type="compositionally biased region" description="Low complexity" evidence="1">
    <location>
        <begin position="65"/>
        <end position="76"/>
    </location>
</feature>
<feature type="region of interest" description="Disordered" evidence="1">
    <location>
        <begin position="65"/>
        <end position="85"/>
    </location>
</feature>
<dbReference type="InterPro" id="IPR037401">
    <property type="entry name" value="SnoaL-like"/>
</dbReference>
<dbReference type="Pfam" id="PF12680">
    <property type="entry name" value="SnoaL_2"/>
    <property type="match status" value="1"/>
</dbReference>
<dbReference type="EMBL" id="CM035444">
    <property type="protein sequence ID" value="KAH7276646.1"/>
    <property type="molecule type" value="Genomic_DNA"/>
</dbReference>
<dbReference type="Proteomes" id="UP000825935">
    <property type="component" value="Chromosome 39"/>
</dbReference>
<name>A0A8T2PZ34_CERRI</name>
<organism evidence="3 4">
    <name type="scientific">Ceratopteris richardii</name>
    <name type="common">Triangle waterfern</name>
    <dbReference type="NCBI Taxonomy" id="49495"/>
    <lineage>
        <taxon>Eukaryota</taxon>
        <taxon>Viridiplantae</taxon>
        <taxon>Streptophyta</taxon>
        <taxon>Embryophyta</taxon>
        <taxon>Tracheophyta</taxon>
        <taxon>Polypodiopsida</taxon>
        <taxon>Polypodiidae</taxon>
        <taxon>Polypodiales</taxon>
        <taxon>Pteridineae</taxon>
        <taxon>Pteridaceae</taxon>
        <taxon>Parkerioideae</taxon>
        <taxon>Ceratopteris</taxon>
    </lineage>
</organism>
<accession>A0A8T2PZ34</accession>
<evidence type="ECO:0000313" key="3">
    <source>
        <dbReference type="EMBL" id="KAH7276646.1"/>
    </source>
</evidence>